<name>A0A1L9SBC5_9EURO</name>
<dbReference type="AlphaFoldDB" id="A0A1L9SBC5"/>
<dbReference type="PROSITE" id="PS50048">
    <property type="entry name" value="ZN2_CY6_FUNGAL_2"/>
    <property type="match status" value="1"/>
</dbReference>
<feature type="domain" description="Zn(2)-C6 fungal-type" evidence="5">
    <location>
        <begin position="7"/>
        <end position="37"/>
    </location>
</feature>
<dbReference type="Proteomes" id="UP000184188">
    <property type="component" value="Unassembled WGS sequence"/>
</dbReference>
<reference evidence="7" key="1">
    <citation type="journal article" date="2017" name="Genome Biol.">
        <title>Comparative genomics reveals high biological diversity and specific adaptations in the industrially and medically important fungal genus Aspergillus.</title>
        <authorList>
            <person name="de Vries R.P."/>
            <person name="Riley R."/>
            <person name="Wiebenga A."/>
            <person name="Aguilar-Osorio G."/>
            <person name="Amillis S."/>
            <person name="Uchima C.A."/>
            <person name="Anderluh G."/>
            <person name="Asadollahi M."/>
            <person name="Askin M."/>
            <person name="Barry K."/>
            <person name="Battaglia E."/>
            <person name="Bayram O."/>
            <person name="Benocci T."/>
            <person name="Braus-Stromeyer S.A."/>
            <person name="Caldana C."/>
            <person name="Canovas D."/>
            <person name="Cerqueira G.C."/>
            <person name="Chen F."/>
            <person name="Chen W."/>
            <person name="Choi C."/>
            <person name="Clum A."/>
            <person name="Dos Santos R.A."/>
            <person name="Damasio A.R."/>
            <person name="Diallinas G."/>
            <person name="Emri T."/>
            <person name="Fekete E."/>
            <person name="Flipphi M."/>
            <person name="Freyberg S."/>
            <person name="Gallo A."/>
            <person name="Gournas C."/>
            <person name="Habgood R."/>
            <person name="Hainaut M."/>
            <person name="Harispe M.L."/>
            <person name="Henrissat B."/>
            <person name="Hilden K.S."/>
            <person name="Hope R."/>
            <person name="Hossain A."/>
            <person name="Karabika E."/>
            <person name="Karaffa L."/>
            <person name="Karanyi Z."/>
            <person name="Krasevec N."/>
            <person name="Kuo A."/>
            <person name="Kusch H."/>
            <person name="LaButti K."/>
            <person name="Lagendijk E.L."/>
            <person name="Lapidus A."/>
            <person name="Levasseur A."/>
            <person name="Lindquist E."/>
            <person name="Lipzen A."/>
            <person name="Logrieco A.F."/>
            <person name="MacCabe A."/>
            <person name="Maekelae M.R."/>
            <person name="Malavazi I."/>
            <person name="Melin P."/>
            <person name="Meyer V."/>
            <person name="Mielnichuk N."/>
            <person name="Miskei M."/>
            <person name="Molnar A.P."/>
            <person name="Mule G."/>
            <person name="Ngan C.Y."/>
            <person name="Orejas M."/>
            <person name="Orosz E."/>
            <person name="Ouedraogo J.P."/>
            <person name="Overkamp K.M."/>
            <person name="Park H.-S."/>
            <person name="Perrone G."/>
            <person name="Piumi F."/>
            <person name="Punt P.J."/>
            <person name="Ram A.F."/>
            <person name="Ramon A."/>
            <person name="Rauscher S."/>
            <person name="Record E."/>
            <person name="Riano-Pachon D.M."/>
            <person name="Robert V."/>
            <person name="Roehrig J."/>
            <person name="Ruller R."/>
            <person name="Salamov A."/>
            <person name="Salih N.S."/>
            <person name="Samson R.A."/>
            <person name="Sandor E."/>
            <person name="Sanguinetti M."/>
            <person name="Schuetze T."/>
            <person name="Sepcic K."/>
            <person name="Shelest E."/>
            <person name="Sherlock G."/>
            <person name="Sophianopoulou V."/>
            <person name="Squina F.M."/>
            <person name="Sun H."/>
            <person name="Susca A."/>
            <person name="Todd R.B."/>
            <person name="Tsang A."/>
            <person name="Unkles S.E."/>
            <person name="van de Wiele N."/>
            <person name="van Rossen-Uffink D."/>
            <person name="Oliveira J.V."/>
            <person name="Vesth T.C."/>
            <person name="Visser J."/>
            <person name="Yu J.-H."/>
            <person name="Zhou M."/>
            <person name="Andersen M.R."/>
            <person name="Archer D.B."/>
            <person name="Baker S.E."/>
            <person name="Benoit I."/>
            <person name="Brakhage A.A."/>
            <person name="Braus G.H."/>
            <person name="Fischer R."/>
            <person name="Frisvad J.C."/>
            <person name="Goldman G.H."/>
            <person name="Houbraken J."/>
            <person name="Oakley B."/>
            <person name="Pocsi I."/>
            <person name="Scazzocchio C."/>
            <person name="Seiboth B."/>
            <person name="vanKuyk P.A."/>
            <person name="Wortman J."/>
            <person name="Dyer P.S."/>
            <person name="Grigoriev I.V."/>
        </authorList>
    </citation>
    <scope>NUCLEOTIDE SEQUENCE [LARGE SCALE GENOMIC DNA]</scope>
    <source>
        <strain evidence="7">CBS 506.65</strain>
    </source>
</reference>
<keyword evidence="3" id="KW-0804">Transcription</keyword>
<evidence type="ECO:0000256" key="3">
    <source>
        <dbReference type="ARBA" id="ARBA00023163"/>
    </source>
</evidence>
<evidence type="ECO:0000259" key="5">
    <source>
        <dbReference type="PROSITE" id="PS50048"/>
    </source>
</evidence>
<dbReference type="GO" id="GO:0000981">
    <property type="term" value="F:DNA-binding transcription factor activity, RNA polymerase II-specific"/>
    <property type="evidence" value="ECO:0007669"/>
    <property type="project" value="InterPro"/>
</dbReference>
<dbReference type="Pfam" id="PF00172">
    <property type="entry name" value="Zn_clus"/>
    <property type="match status" value="1"/>
</dbReference>
<evidence type="ECO:0000313" key="6">
    <source>
        <dbReference type="EMBL" id="OJJ44461.1"/>
    </source>
</evidence>
<dbReference type="EMBL" id="KV878348">
    <property type="protein sequence ID" value="OJJ44461.1"/>
    <property type="molecule type" value="Genomic_DNA"/>
</dbReference>
<evidence type="ECO:0000256" key="1">
    <source>
        <dbReference type="ARBA" id="ARBA00023015"/>
    </source>
</evidence>
<gene>
    <name evidence="6" type="ORF">ASPZODRAFT_18653</name>
</gene>
<keyword evidence="4" id="KW-0539">Nucleus</keyword>
<dbReference type="STRING" id="1073090.A0A1L9SBC5"/>
<keyword evidence="7" id="KW-1185">Reference proteome</keyword>
<proteinExistence type="predicted"/>
<dbReference type="PROSITE" id="PS00463">
    <property type="entry name" value="ZN2_CY6_FUNGAL_1"/>
    <property type="match status" value="1"/>
</dbReference>
<protein>
    <recommendedName>
        <fullName evidence="5">Zn(2)-C6 fungal-type domain-containing protein</fullName>
    </recommendedName>
</protein>
<sequence>MAQQRSACDRCRAHKVRCLPGSAACQRCERLDAECVTGRARPLGRPRRKASEKTEEAAKASEMVVNQFHQLNQGEVEQNGGQDNGRIMNGMFDLDWMMPDLSFDPILLPVLEGEEFAVHTHGSLDVFGSAASTLAQLNESLARQLTRSKSYPWGSPVSPEPGGVNGLVEIMRTTVELIDLIPRLYDSSELDNTPSTATVLLLLSTYLQVMEVYEAIFHGVYLTFCRTPTDQIGQCSGQADSQFHVAGIGAVQGPLRVKILIQVIEHHLSRLEVLLGVPHVFRLSAQVGSDELSSSGVLANASLIHAVMTESTGRPGESIILSLKDGIAKVKERIS</sequence>
<evidence type="ECO:0000313" key="7">
    <source>
        <dbReference type="Proteomes" id="UP000184188"/>
    </source>
</evidence>
<dbReference type="CDD" id="cd00067">
    <property type="entry name" value="GAL4"/>
    <property type="match status" value="1"/>
</dbReference>
<dbReference type="SUPFAM" id="SSF57701">
    <property type="entry name" value="Zn2/Cys6 DNA-binding domain"/>
    <property type="match status" value="1"/>
</dbReference>
<dbReference type="GeneID" id="34613722"/>
<evidence type="ECO:0000256" key="2">
    <source>
        <dbReference type="ARBA" id="ARBA00023125"/>
    </source>
</evidence>
<keyword evidence="2" id="KW-0238">DNA-binding</keyword>
<dbReference type="Gene3D" id="4.10.240.10">
    <property type="entry name" value="Zn(2)-C6 fungal-type DNA-binding domain"/>
    <property type="match status" value="1"/>
</dbReference>
<dbReference type="GO" id="GO:0008270">
    <property type="term" value="F:zinc ion binding"/>
    <property type="evidence" value="ECO:0007669"/>
    <property type="project" value="InterPro"/>
</dbReference>
<organism evidence="6 7">
    <name type="scientific">Penicilliopsis zonata CBS 506.65</name>
    <dbReference type="NCBI Taxonomy" id="1073090"/>
    <lineage>
        <taxon>Eukaryota</taxon>
        <taxon>Fungi</taxon>
        <taxon>Dikarya</taxon>
        <taxon>Ascomycota</taxon>
        <taxon>Pezizomycotina</taxon>
        <taxon>Eurotiomycetes</taxon>
        <taxon>Eurotiomycetidae</taxon>
        <taxon>Eurotiales</taxon>
        <taxon>Aspergillaceae</taxon>
        <taxon>Penicilliopsis</taxon>
    </lineage>
</organism>
<dbReference type="SMART" id="SM00066">
    <property type="entry name" value="GAL4"/>
    <property type="match status" value="1"/>
</dbReference>
<dbReference type="GO" id="GO:0003677">
    <property type="term" value="F:DNA binding"/>
    <property type="evidence" value="ECO:0007669"/>
    <property type="project" value="UniProtKB-KW"/>
</dbReference>
<dbReference type="InterPro" id="IPR001138">
    <property type="entry name" value="Zn2Cys6_DnaBD"/>
</dbReference>
<accession>A0A1L9SBC5</accession>
<dbReference type="OrthoDB" id="4222821at2759"/>
<dbReference type="InterPro" id="IPR036864">
    <property type="entry name" value="Zn2-C6_fun-type_DNA-bd_sf"/>
</dbReference>
<dbReference type="RefSeq" id="XP_022578971.1">
    <property type="nucleotide sequence ID" value="XM_022727258.1"/>
</dbReference>
<keyword evidence="1" id="KW-0805">Transcription regulation</keyword>
<evidence type="ECO:0000256" key="4">
    <source>
        <dbReference type="ARBA" id="ARBA00023242"/>
    </source>
</evidence>
<dbReference type="VEuPathDB" id="FungiDB:ASPZODRAFT_18653"/>